<feature type="transmembrane region" description="Helical" evidence="1">
    <location>
        <begin position="391"/>
        <end position="410"/>
    </location>
</feature>
<dbReference type="KEGG" id="arac:E0W69_000655"/>
<keyword evidence="1" id="KW-0472">Membrane</keyword>
<dbReference type="EMBL" id="CP044016">
    <property type="protein sequence ID" value="QES87232.1"/>
    <property type="molecule type" value="Genomic_DNA"/>
</dbReference>
<feature type="transmembrane region" description="Helical" evidence="1">
    <location>
        <begin position="220"/>
        <end position="239"/>
    </location>
</feature>
<keyword evidence="3" id="KW-1185">Reference proteome</keyword>
<keyword evidence="1" id="KW-0812">Transmembrane</keyword>
<evidence type="ECO:0008006" key="4">
    <source>
        <dbReference type="Google" id="ProtNLM"/>
    </source>
</evidence>
<evidence type="ECO:0000256" key="1">
    <source>
        <dbReference type="SAM" id="Phobius"/>
    </source>
</evidence>
<dbReference type="RefSeq" id="WP_131328110.1">
    <property type="nucleotide sequence ID" value="NZ_CP044016.1"/>
</dbReference>
<proteinExistence type="predicted"/>
<organism evidence="2 3">
    <name type="scientific">Rhizosphaericola mali</name>
    <dbReference type="NCBI Taxonomy" id="2545455"/>
    <lineage>
        <taxon>Bacteria</taxon>
        <taxon>Pseudomonadati</taxon>
        <taxon>Bacteroidota</taxon>
        <taxon>Chitinophagia</taxon>
        <taxon>Chitinophagales</taxon>
        <taxon>Chitinophagaceae</taxon>
        <taxon>Rhizosphaericola</taxon>
    </lineage>
</organism>
<gene>
    <name evidence="2" type="ORF">E0W69_000655</name>
</gene>
<dbReference type="OrthoDB" id="713199at2"/>
<name>A0A5P2G085_9BACT</name>
<evidence type="ECO:0000313" key="2">
    <source>
        <dbReference type="EMBL" id="QES87232.1"/>
    </source>
</evidence>
<reference evidence="2 3" key="1">
    <citation type="submission" date="2019-09" db="EMBL/GenBank/DDBJ databases">
        <title>Complete genome sequence of Arachidicoccus sp. B3-10 isolated from apple orchard soil.</title>
        <authorList>
            <person name="Kim H.S."/>
            <person name="Han K.-I."/>
            <person name="Suh M.K."/>
            <person name="Lee K.C."/>
            <person name="Eom M.K."/>
            <person name="Kim J.-S."/>
            <person name="Kang S.W."/>
            <person name="Sin Y."/>
            <person name="Lee J.-S."/>
        </authorList>
    </citation>
    <scope>NUCLEOTIDE SEQUENCE [LARGE SCALE GENOMIC DNA]</scope>
    <source>
        <strain evidence="2 3">B3-10</strain>
    </source>
</reference>
<dbReference type="AlphaFoldDB" id="A0A5P2G085"/>
<keyword evidence="1" id="KW-1133">Transmembrane helix</keyword>
<evidence type="ECO:0000313" key="3">
    <source>
        <dbReference type="Proteomes" id="UP000292424"/>
    </source>
</evidence>
<accession>A0A5P2G085</accession>
<protein>
    <recommendedName>
        <fullName evidence="4">DUF4178 domain-containing protein</fullName>
    </recommendedName>
</protein>
<sequence>MKQFECKGCQFNAELPDSFDFEYYYCPECSSSYQNNRWLTNANRNEYFNNYYIKIGKIVSVGNKEFIVSGILRKRNSDQFYWTEYILTPLDSIEENVYFSEYDGHWIILKEAKSDEEVLTYTKGKLDPNNLRRYRKSSAKVDECKAFGFYDFNPNEDYSLEEHIEVPYIYSVEKYEQSLQKFIGQHITQKEVKEIFQVTKLPNKIGIGIVQPFLIDIRNMAAIFLAAALIMFAANIFTYRNSTEYRVYEQQLDFNKGKIFLTKPFTLAGPTGNLDCHFYSLIRNSWASCFITLVNDETKDKVYLSKDIEYYYGTEGGESWTEGSNAASSNICGVQAGTYHLEFEISREEVPVADTSATLISSEFNAGTKSFPENIQVSIDWKKPSLWNVNMVVLFLLGILIITIIVNASFEEKRNQQNF</sequence>
<dbReference type="Proteomes" id="UP000292424">
    <property type="component" value="Chromosome"/>
</dbReference>